<feature type="region of interest" description="Disordered" evidence="2">
    <location>
        <begin position="350"/>
        <end position="370"/>
    </location>
</feature>
<evidence type="ECO:0000313" key="5">
    <source>
        <dbReference type="Proteomes" id="UP000298763"/>
    </source>
</evidence>
<evidence type="ECO:0000256" key="2">
    <source>
        <dbReference type="SAM" id="MobiDB-lite"/>
    </source>
</evidence>
<accession>A0ABX5UDR6</accession>
<dbReference type="Pfam" id="PF11740">
    <property type="entry name" value="KfrA_N"/>
    <property type="match status" value="1"/>
</dbReference>
<dbReference type="InterPro" id="IPR021104">
    <property type="entry name" value="KfrA_DNA-bd_N"/>
</dbReference>
<protein>
    <submittedName>
        <fullName evidence="4">Integrase</fullName>
    </submittedName>
</protein>
<organism evidence="4 5">
    <name type="scientific">Pseudoduganella umbonata</name>
    <dbReference type="NCBI Taxonomy" id="864828"/>
    <lineage>
        <taxon>Bacteria</taxon>
        <taxon>Pseudomonadati</taxon>
        <taxon>Pseudomonadota</taxon>
        <taxon>Betaproteobacteria</taxon>
        <taxon>Burkholderiales</taxon>
        <taxon>Oxalobacteraceae</taxon>
        <taxon>Telluria group</taxon>
        <taxon>Pseudoduganella</taxon>
    </lineage>
</organism>
<feature type="domain" description="KfrA N-terminal DNA-binding" evidence="3">
    <location>
        <begin position="32"/>
        <end position="134"/>
    </location>
</feature>
<sequence>MASNCTYYASMYTTTKLYRGYVMARSGVYAWDVKRARDALIAKGRHPSIDAVRAELGDTGSKTTIHKYLRELEAEESTAGVPVSDAIQALVAQLAEQLKAEAESTVKAVRTEFSSERTQYQQQAAALTASLADSRRELVAMSQQLESAQCQLADVQQRLQQEQLARHTAELRTQDLIERLAVAERHQASLEEKHRHAREALDHFRTAAREQREQETRRHEHQVHSVQAELRQAQQAAAVKQEQLTQMNKEAAALAAELAANKQAIYLEKEVSRRLERKLEQLQAMEAHAATLESQAADARARTREAETLLTAAQETCSQLRQQNAGLEAQLTSLGQSRMLEQRINELQTAVFGTNKPNTFPESQGRDTTT</sequence>
<evidence type="ECO:0000259" key="3">
    <source>
        <dbReference type="Pfam" id="PF11740"/>
    </source>
</evidence>
<proteinExistence type="predicted"/>
<reference evidence="4 5" key="1">
    <citation type="submission" date="2019-05" db="EMBL/GenBank/DDBJ databases">
        <title>Draft Genome Sequences of Six Type Strains of the Genus Massilia.</title>
        <authorList>
            <person name="Miess H."/>
            <person name="Frediansyhah A."/>
            <person name="Gross H."/>
        </authorList>
    </citation>
    <scope>NUCLEOTIDE SEQUENCE [LARGE SCALE GENOMIC DNA]</scope>
    <source>
        <strain evidence="4 5">DSMZ 26121</strain>
    </source>
</reference>
<dbReference type="Proteomes" id="UP000298763">
    <property type="component" value="Chromosome"/>
</dbReference>
<evidence type="ECO:0000256" key="1">
    <source>
        <dbReference type="SAM" id="Coils"/>
    </source>
</evidence>
<name>A0ABX5UDR6_9BURK</name>
<keyword evidence="5" id="KW-1185">Reference proteome</keyword>
<feature type="coiled-coil region" evidence="1">
    <location>
        <begin position="92"/>
        <end position="330"/>
    </location>
</feature>
<dbReference type="EMBL" id="CP040017">
    <property type="protein sequence ID" value="QCP09921.1"/>
    <property type="molecule type" value="Genomic_DNA"/>
</dbReference>
<keyword evidence="1" id="KW-0175">Coiled coil</keyword>
<gene>
    <name evidence="4" type="ORF">FCL38_05405</name>
</gene>
<evidence type="ECO:0000313" key="4">
    <source>
        <dbReference type="EMBL" id="QCP09921.1"/>
    </source>
</evidence>